<organism evidence="1 2">
    <name type="scientific">Panagrolaimus sp. ES5</name>
    <dbReference type="NCBI Taxonomy" id="591445"/>
    <lineage>
        <taxon>Eukaryota</taxon>
        <taxon>Metazoa</taxon>
        <taxon>Ecdysozoa</taxon>
        <taxon>Nematoda</taxon>
        <taxon>Chromadorea</taxon>
        <taxon>Rhabditida</taxon>
        <taxon>Tylenchina</taxon>
        <taxon>Panagrolaimomorpha</taxon>
        <taxon>Panagrolaimoidea</taxon>
        <taxon>Panagrolaimidae</taxon>
        <taxon>Panagrolaimus</taxon>
    </lineage>
</organism>
<dbReference type="Proteomes" id="UP000887579">
    <property type="component" value="Unplaced"/>
</dbReference>
<evidence type="ECO:0000313" key="1">
    <source>
        <dbReference type="Proteomes" id="UP000887579"/>
    </source>
</evidence>
<name>A0AC34GJL3_9BILA</name>
<dbReference type="WBParaSite" id="ES5_v2.g29874.t1">
    <property type="protein sequence ID" value="ES5_v2.g29874.t1"/>
    <property type="gene ID" value="ES5_v2.g29874"/>
</dbReference>
<proteinExistence type="predicted"/>
<sequence>MDQILSCIRENINQLCKNPDTGIFVQVQACIVPKYEKVPSMYTIPQEFPPPSATTSMASTSMASTSMASSSTK</sequence>
<protein>
    <submittedName>
        <fullName evidence="2">Uncharacterized protein</fullName>
    </submittedName>
</protein>
<accession>A0AC34GJL3</accession>
<reference evidence="2" key="1">
    <citation type="submission" date="2022-11" db="UniProtKB">
        <authorList>
            <consortium name="WormBaseParasite"/>
        </authorList>
    </citation>
    <scope>IDENTIFICATION</scope>
</reference>
<evidence type="ECO:0000313" key="2">
    <source>
        <dbReference type="WBParaSite" id="ES5_v2.g29874.t1"/>
    </source>
</evidence>